<evidence type="ECO:0000313" key="1">
    <source>
        <dbReference type="EMBL" id="XRI72240.1"/>
    </source>
</evidence>
<organism evidence="1 2">
    <name type="scientific">Acidithiobacillus montserratensis</name>
    <dbReference type="NCBI Taxonomy" id="2729135"/>
    <lineage>
        <taxon>Bacteria</taxon>
        <taxon>Pseudomonadati</taxon>
        <taxon>Pseudomonadota</taxon>
        <taxon>Acidithiobacillia</taxon>
        <taxon>Acidithiobacillales</taxon>
        <taxon>Acidithiobacillaceae</taxon>
        <taxon>Acidithiobacillus</taxon>
    </lineage>
</organism>
<dbReference type="EMBL" id="CP127526">
    <property type="protein sequence ID" value="XRI72240.1"/>
    <property type="molecule type" value="Genomic_DNA"/>
</dbReference>
<reference evidence="1 2" key="1">
    <citation type="journal article" date="2021" name="ISME J.">
        <title>Genomic evolution of the class Acidithiobacillia: deep-branching Proteobacteria living in extreme acidic conditions.</title>
        <authorList>
            <person name="Moya-Beltran A."/>
            <person name="Beard S."/>
            <person name="Rojas-Villalobos C."/>
            <person name="Issotta F."/>
            <person name="Gallardo Y."/>
            <person name="Ulloa R."/>
            <person name="Giaveno A."/>
            <person name="Degli Esposti M."/>
            <person name="Johnson D.B."/>
            <person name="Quatrini R."/>
        </authorList>
    </citation>
    <scope>NUCLEOTIDE SEQUENCE [LARGE SCALE GENOMIC DNA]</scope>
    <source>
        <strain evidence="1 2">GG1-14</strain>
    </source>
</reference>
<protein>
    <submittedName>
        <fullName evidence="1">BamA/TamA family outer membrane protein</fullName>
    </submittedName>
</protein>
<keyword evidence="2" id="KW-1185">Reference proteome</keyword>
<proteinExistence type="predicted"/>
<accession>A0ACD5HB59</accession>
<dbReference type="Proteomes" id="UP001195965">
    <property type="component" value="Chromosome"/>
</dbReference>
<sequence length="607" mass="67532">MQGDLLTSKPENTDGYRIISCRNPIRLLSAGILILGFYSFSAVADDVHFAFDGVPPALLEKLHKAFPPVNVADKANRLDETELAAGLRLKDAMQAYGYYDAKWKVSTETSGKKQDLLRFSITPGQPIRVRKIDLQKTGTGSNIPVITRLFNQFPLKDGAVLDQIDYEEWKGKAIAVLNKQGYAKAEYTRHEILIDKKAFWSEIYLWLNTGPRFRFGSITVHGAVHYPRWFVERYVSFKPGDWYAPAALAVTQSNLRNADRFSDISVHGDIHAEKNNTVPVIINLKSMPAQHIKVGAGYSTDIGPNAALIYDNYNAFDQAQHVRVSILAAQLNKNASILYKWPIGKNIGSEYVAQASYQNQTLTAYDSNELLASAGRQWTLRDDNNRNRSSTLEALLNFEQANYTVAGEVNNSFYIYPSLQYTVQDFRNILRPISGYSLTARTEGASKIWGSSADFVRFSARGTWRARLSRQWVLGTRAKLGAMWLNGPITALPPNLRFFAGGQNSLPGYAYQSQGPLDSDGAVEGGRLLAVAGVNIQRFVSKNWAVVAFYDAGNAFNSFSNVRLLQDVGLGFRWYSPVGPIRFDLAHPLVNPQAPAVRIAFSVGFSL</sequence>
<evidence type="ECO:0000313" key="2">
    <source>
        <dbReference type="Proteomes" id="UP001195965"/>
    </source>
</evidence>
<gene>
    <name evidence="1" type="ORF">HHS34_007155</name>
</gene>
<name>A0ACD5HB59_9PROT</name>